<keyword evidence="3" id="KW-1185">Reference proteome</keyword>
<name>A0A1Q9EDK9_SYMMI</name>
<evidence type="ECO:0000256" key="1">
    <source>
        <dbReference type="SAM" id="MobiDB-lite"/>
    </source>
</evidence>
<evidence type="ECO:0000313" key="3">
    <source>
        <dbReference type="Proteomes" id="UP000186817"/>
    </source>
</evidence>
<feature type="region of interest" description="Disordered" evidence="1">
    <location>
        <begin position="129"/>
        <end position="160"/>
    </location>
</feature>
<dbReference type="Proteomes" id="UP000186817">
    <property type="component" value="Unassembled WGS sequence"/>
</dbReference>
<evidence type="ECO:0000313" key="2">
    <source>
        <dbReference type="EMBL" id="OLQ05502.1"/>
    </source>
</evidence>
<comment type="caution">
    <text evidence="2">The sequence shown here is derived from an EMBL/GenBank/DDBJ whole genome shotgun (WGS) entry which is preliminary data.</text>
</comment>
<gene>
    <name evidence="2" type="ORF">AK812_SmicGene11314</name>
</gene>
<dbReference type="AlphaFoldDB" id="A0A1Q9EDK9"/>
<organism evidence="2 3">
    <name type="scientific">Symbiodinium microadriaticum</name>
    <name type="common">Dinoflagellate</name>
    <name type="synonym">Zooxanthella microadriatica</name>
    <dbReference type="NCBI Taxonomy" id="2951"/>
    <lineage>
        <taxon>Eukaryota</taxon>
        <taxon>Sar</taxon>
        <taxon>Alveolata</taxon>
        <taxon>Dinophyceae</taxon>
        <taxon>Suessiales</taxon>
        <taxon>Symbiodiniaceae</taxon>
        <taxon>Symbiodinium</taxon>
    </lineage>
</organism>
<dbReference type="EMBL" id="LSRX01000183">
    <property type="protein sequence ID" value="OLQ05502.1"/>
    <property type="molecule type" value="Genomic_DNA"/>
</dbReference>
<accession>A0A1Q9EDK9</accession>
<proteinExistence type="predicted"/>
<sequence length="314" mass="34825">MMPRAEFDKLTSRPALVGYRGFLTMLGVTIARNGKLKAPKLGCQELPESFKRWPADNAMEQEKVWRQSELEIHDRCTCAWDAPHPYDSNLKLKTEQADAMCRGMAYANPMQDLVEPRKTSALSYLTADSDDFPAGKGKKRRLDPIKGPRERGSGVDMPEPLQGQLLTSPALGLPWKEENGTLTLFASYDGPVEALIEGPAARGEEYAKRNKGSGARPASSALLCFKQQGQPRHVNIEDTCDKLVLEPPVNSRGIQGKRFGASIHTYGYPNRRGNSVEREGVSCNKPELAFSFRIEPSGRNDVPRGDFADQRSVF</sequence>
<reference evidence="2 3" key="1">
    <citation type="submission" date="2016-02" db="EMBL/GenBank/DDBJ databases">
        <title>Genome analysis of coral dinoflagellate symbionts highlights evolutionary adaptations to a symbiotic lifestyle.</title>
        <authorList>
            <person name="Aranda M."/>
            <person name="Li Y."/>
            <person name="Liew Y.J."/>
            <person name="Baumgarten S."/>
            <person name="Simakov O."/>
            <person name="Wilson M."/>
            <person name="Piel J."/>
            <person name="Ashoor H."/>
            <person name="Bougouffa S."/>
            <person name="Bajic V.B."/>
            <person name="Ryu T."/>
            <person name="Ravasi T."/>
            <person name="Bayer T."/>
            <person name="Micklem G."/>
            <person name="Kim H."/>
            <person name="Bhak J."/>
            <person name="Lajeunesse T.C."/>
            <person name="Voolstra C.R."/>
        </authorList>
    </citation>
    <scope>NUCLEOTIDE SEQUENCE [LARGE SCALE GENOMIC DNA]</scope>
    <source>
        <strain evidence="2 3">CCMP2467</strain>
    </source>
</reference>
<feature type="compositionally biased region" description="Basic and acidic residues" evidence="1">
    <location>
        <begin position="142"/>
        <end position="153"/>
    </location>
</feature>
<protein>
    <submittedName>
        <fullName evidence="2">Uncharacterized protein</fullName>
    </submittedName>
</protein>